<evidence type="ECO:0008006" key="3">
    <source>
        <dbReference type="Google" id="ProtNLM"/>
    </source>
</evidence>
<reference evidence="1 2" key="1">
    <citation type="submission" date="2014-12" db="EMBL/GenBank/DDBJ databases">
        <title>Draft genome sequences of 10 type strains of Lactococcus.</title>
        <authorList>
            <person name="Sun Z."/>
            <person name="Zhong Z."/>
            <person name="Liu W."/>
            <person name="Zhang W."/>
            <person name="Zhang H."/>
        </authorList>
    </citation>
    <scope>NUCLEOTIDE SEQUENCE [LARGE SCALE GENOMIC DNA]</scope>
    <source>
        <strain evidence="1 2">DSM 22330</strain>
    </source>
</reference>
<gene>
    <name evidence="1" type="ORF">RR45_GL001764</name>
</gene>
<dbReference type="EMBL" id="JXJT01000005">
    <property type="protein sequence ID" value="PCS04173.1"/>
    <property type="molecule type" value="Genomic_DNA"/>
</dbReference>
<evidence type="ECO:0000313" key="2">
    <source>
        <dbReference type="Proteomes" id="UP000218979"/>
    </source>
</evidence>
<sequence length="40" mass="4705">MKDDYTYHKYYDEVVVLLETGLRTSELCGLTLTLNMKKGY</sequence>
<comment type="caution">
    <text evidence="1">The sequence shown here is derived from an EMBL/GenBank/DDBJ whole genome shotgun (WGS) entry which is preliminary data.</text>
</comment>
<evidence type="ECO:0000313" key="1">
    <source>
        <dbReference type="EMBL" id="PCS04173.1"/>
    </source>
</evidence>
<keyword evidence="2" id="KW-1185">Reference proteome</keyword>
<protein>
    <recommendedName>
        <fullName evidence="3">Phage integrase family protein</fullName>
    </recommendedName>
</protein>
<dbReference type="Proteomes" id="UP000218979">
    <property type="component" value="Unassembled WGS sequence"/>
</dbReference>
<organism evidence="1 2">
    <name type="scientific">Pseudolactococcus chungangensis CAU 28 = DSM 22330</name>
    <dbReference type="NCBI Taxonomy" id="1122154"/>
    <lineage>
        <taxon>Bacteria</taxon>
        <taxon>Bacillati</taxon>
        <taxon>Bacillota</taxon>
        <taxon>Bacilli</taxon>
        <taxon>Lactobacillales</taxon>
        <taxon>Streptococcaceae</taxon>
        <taxon>Pseudolactococcus</taxon>
    </lineage>
</organism>
<accession>A0ABX4I8T8</accession>
<proteinExistence type="predicted"/>
<dbReference type="RefSeq" id="WP_279625294.1">
    <property type="nucleotide sequence ID" value="NZ_FPKS01000005.1"/>
</dbReference>
<name>A0ABX4I8T8_9LACT</name>